<dbReference type="GO" id="GO:0006865">
    <property type="term" value="P:amino acid transport"/>
    <property type="evidence" value="ECO:0007669"/>
    <property type="project" value="UniProtKB-KW"/>
</dbReference>
<dbReference type="GO" id="GO:0016020">
    <property type="term" value="C:membrane"/>
    <property type="evidence" value="ECO:0007669"/>
    <property type="project" value="UniProtKB-SubCell"/>
</dbReference>
<evidence type="ECO:0000256" key="5">
    <source>
        <dbReference type="ARBA" id="ARBA00022989"/>
    </source>
</evidence>
<accession>A0A4Y7I8C8</accession>
<dbReference type="Proteomes" id="UP000316621">
    <property type="component" value="Chromosome 1"/>
</dbReference>
<dbReference type="InterPro" id="IPR013057">
    <property type="entry name" value="AA_transpt_TM"/>
</dbReference>
<evidence type="ECO:0000313" key="10">
    <source>
        <dbReference type="EMBL" id="RZC45064.1"/>
    </source>
</evidence>
<evidence type="ECO:0000256" key="1">
    <source>
        <dbReference type="ARBA" id="ARBA00004370"/>
    </source>
</evidence>
<feature type="transmembrane region" description="Helical" evidence="8">
    <location>
        <begin position="256"/>
        <end position="278"/>
    </location>
</feature>
<name>A0A4Y7I8C8_PAPSO</name>
<dbReference type="OrthoDB" id="40134at2759"/>
<feature type="transmembrane region" description="Helical" evidence="8">
    <location>
        <begin position="322"/>
        <end position="342"/>
    </location>
</feature>
<evidence type="ECO:0000256" key="2">
    <source>
        <dbReference type="ARBA" id="ARBA00022448"/>
    </source>
</evidence>
<keyword evidence="6 8" id="KW-0472">Membrane</keyword>
<feature type="transmembrane region" description="Helical" evidence="8">
    <location>
        <begin position="554"/>
        <end position="580"/>
    </location>
</feature>
<evidence type="ECO:0000313" key="11">
    <source>
        <dbReference type="Proteomes" id="UP000316621"/>
    </source>
</evidence>
<reference evidence="10 11" key="1">
    <citation type="journal article" date="2018" name="Science">
        <title>The opium poppy genome and morphinan production.</title>
        <authorList>
            <person name="Guo L."/>
            <person name="Winzer T."/>
            <person name="Yang X."/>
            <person name="Li Y."/>
            <person name="Ning Z."/>
            <person name="He Z."/>
            <person name="Teodor R."/>
            <person name="Lu Y."/>
            <person name="Bowser T.A."/>
            <person name="Graham I.A."/>
            <person name="Ye K."/>
        </authorList>
    </citation>
    <scope>NUCLEOTIDE SEQUENCE [LARGE SCALE GENOMIC DNA]</scope>
    <source>
        <strain evidence="11">cv. HN1</strain>
        <tissue evidence="10">Leaves</tissue>
    </source>
</reference>
<evidence type="ECO:0000256" key="8">
    <source>
        <dbReference type="SAM" id="Phobius"/>
    </source>
</evidence>
<evidence type="ECO:0000256" key="4">
    <source>
        <dbReference type="ARBA" id="ARBA00022970"/>
    </source>
</evidence>
<sequence>MAPTPPAAVSSLPIASRGGGKAEINSVPIPPKGGKGEIYSAPITPRGDLMSLPITPRSSAMAPTPPAMKTPPVTAPPSQFHSPSLSRSPLLLESPNHQQASTKSTKNHTPTVKTPRSRSSLTPRSRLSLTPSFITPLGSPVRKMIRMTKLEPQPEDPDNWLPITESRNGNAYYAAFHTLCSGIGIQALVLPVALTILGWNWGIISLTAIFFWQLYTLWLLVHLHESADGTRYSRYLDLFTAAFGEKATKYLGTAPIMYLSAGTCVALIIIGGSTMKLIHETICGGTCSNPNPLTSAEWYLVFTCIAVMFSQLPNLNSIAGVSLVGAVTAVGYCTIMWAVSIAKGRVPGVTYVHLTNSDFSSVFGALNAIGIIVFAFRGHNLLLEIQGTMPSSEKYPSKVPMWRGVKIAYLMVASCLFPLAIGGYWAYGHMIPKNGGMLAALFAFHSKDTSKAILVITGLFIVINAVCSFQIYGMPTFDDMEQKYTKKFNKACSWKIRVFSRLFFGFLNYFIAVALPFLGSLAGLIGGLALPVTLAYPCFMWISIKKPKRRSAMWYTNWGLGLLGIALTCLIIAAGLYSVIETGVKVKFFKP</sequence>
<feature type="compositionally biased region" description="Polar residues" evidence="7">
    <location>
        <begin position="96"/>
        <end position="112"/>
    </location>
</feature>
<evidence type="ECO:0000256" key="3">
    <source>
        <dbReference type="ARBA" id="ARBA00022692"/>
    </source>
</evidence>
<protein>
    <recommendedName>
        <fullName evidence="9">Amino acid transporter transmembrane domain-containing protein</fullName>
    </recommendedName>
</protein>
<feature type="transmembrane region" description="Helical" evidence="8">
    <location>
        <begin position="298"/>
        <end position="315"/>
    </location>
</feature>
<organism evidence="10 11">
    <name type="scientific">Papaver somniferum</name>
    <name type="common">Opium poppy</name>
    <dbReference type="NCBI Taxonomy" id="3469"/>
    <lineage>
        <taxon>Eukaryota</taxon>
        <taxon>Viridiplantae</taxon>
        <taxon>Streptophyta</taxon>
        <taxon>Embryophyta</taxon>
        <taxon>Tracheophyta</taxon>
        <taxon>Spermatophyta</taxon>
        <taxon>Magnoliopsida</taxon>
        <taxon>Ranunculales</taxon>
        <taxon>Papaveraceae</taxon>
        <taxon>Papaveroideae</taxon>
        <taxon>Papaver</taxon>
    </lineage>
</organism>
<dbReference type="PANTHER" id="PTHR48017">
    <property type="entry name" value="OS05G0424000 PROTEIN-RELATED"/>
    <property type="match status" value="1"/>
</dbReference>
<feature type="region of interest" description="Disordered" evidence="7">
    <location>
        <begin position="1"/>
        <end position="125"/>
    </location>
</feature>
<feature type="transmembrane region" description="Helical" evidence="8">
    <location>
        <begin position="404"/>
        <end position="427"/>
    </location>
</feature>
<dbReference type="AlphaFoldDB" id="A0A4Y7I8C8"/>
<feature type="transmembrane region" description="Helical" evidence="8">
    <location>
        <begin position="199"/>
        <end position="221"/>
    </location>
</feature>
<feature type="transmembrane region" description="Helical" evidence="8">
    <location>
        <begin position="362"/>
        <end position="383"/>
    </location>
</feature>
<keyword evidence="4" id="KW-0029">Amino-acid transport</keyword>
<feature type="transmembrane region" description="Helical" evidence="8">
    <location>
        <begin position="171"/>
        <end position="193"/>
    </location>
</feature>
<feature type="compositionally biased region" description="Low complexity" evidence="7">
    <location>
        <begin position="82"/>
        <end position="95"/>
    </location>
</feature>
<proteinExistence type="predicted"/>
<dbReference type="OMA" id="TMIWITS"/>
<evidence type="ECO:0000259" key="9">
    <source>
        <dbReference type="Pfam" id="PF01490"/>
    </source>
</evidence>
<gene>
    <name evidence="10" type="ORF">C5167_038025</name>
</gene>
<dbReference type="Pfam" id="PF01490">
    <property type="entry name" value="Aa_trans"/>
    <property type="match status" value="1"/>
</dbReference>
<keyword evidence="3 8" id="KW-0812">Transmembrane</keyword>
<keyword evidence="11" id="KW-1185">Reference proteome</keyword>
<keyword evidence="5 8" id="KW-1133">Transmembrane helix</keyword>
<dbReference type="Gramene" id="RZC45064">
    <property type="protein sequence ID" value="RZC45064"/>
    <property type="gene ID" value="C5167_038025"/>
</dbReference>
<dbReference type="EMBL" id="CM010715">
    <property type="protein sequence ID" value="RZC45064.1"/>
    <property type="molecule type" value="Genomic_DNA"/>
</dbReference>
<feature type="domain" description="Amino acid transporter transmembrane" evidence="9">
    <location>
        <begin position="168"/>
        <end position="580"/>
    </location>
</feature>
<feature type="compositionally biased region" description="Pro residues" evidence="7">
    <location>
        <begin position="63"/>
        <end position="75"/>
    </location>
</feature>
<comment type="subcellular location">
    <subcellularLocation>
        <location evidence="1">Membrane</location>
    </subcellularLocation>
</comment>
<feature type="transmembrane region" description="Helical" evidence="8">
    <location>
        <begin position="524"/>
        <end position="542"/>
    </location>
</feature>
<keyword evidence="2" id="KW-0813">Transport</keyword>
<feature type="transmembrane region" description="Helical" evidence="8">
    <location>
        <begin position="498"/>
        <end position="518"/>
    </location>
</feature>
<evidence type="ECO:0000256" key="6">
    <source>
        <dbReference type="ARBA" id="ARBA00023136"/>
    </source>
</evidence>
<feature type="transmembrane region" description="Helical" evidence="8">
    <location>
        <begin position="452"/>
        <end position="477"/>
    </location>
</feature>
<evidence type="ECO:0000256" key="7">
    <source>
        <dbReference type="SAM" id="MobiDB-lite"/>
    </source>
</evidence>